<organism evidence="1 2">
    <name type="scientific">Schizopora paradoxa</name>
    <dbReference type="NCBI Taxonomy" id="27342"/>
    <lineage>
        <taxon>Eukaryota</taxon>
        <taxon>Fungi</taxon>
        <taxon>Dikarya</taxon>
        <taxon>Basidiomycota</taxon>
        <taxon>Agaricomycotina</taxon>
        <taxon>Agaricomycetes</taxon>
        <taxon>Hymenochaetales</taxon>
        <taxon>Schizoporaceae</taxon>
        <taxon>Schizopora</taxon>
    </lineage>
</organism>
<evidence type="ECO:0000313" key="1">
    <source>
        <dbReference type="EMBL" id="KLO10007.1"/>
    </source>
</evidence>
<sequence>MVSLHQLYRTLPYPWDATQSINNNAGLNLPPHSPAIHLSPRGCPVTRNDRYPSIPGLIIPSIITSPPIVGVQAVVTHLLRNGFARADSAPANEVSVPVSQLFNRDFGAGWDRAACSIEVTTILVDSTYAQQYGVYFVSANVSVQFRGNFRRYVLLEKMGIGAAAAVYRLLGQ</sequence>
<reference evidence="1 2" key="1">
    <citation type="submission" date="2015-04" db="EMBL/GenBank/DDBJ databases">
        <title>Complete genome sequence of Schizopora paradoxa KUC8140, a cosmopolitan wood degrader in East Asia.</title>
        <authorList>
            <consortium name="DOE Joint Genome Institute"/>
            <person name="Min B."/>
            <person name="Park H."/>
            <person name="Jang Y."/>
            <person name="Kim J.-J."/>
            <person name="Kim K.H."/>
            <person name="Pangilinan J."/>
            <person name="Lipzen A."/>
            <person name="Riley R."/>
            <person name="Grigoriev I.V."/>
            <person name="Spatafora J.W."/>
            <person name="Choi I.-G."/>
        </authorList>
    </citation>
    <scope>NUCLEOTIDE SEQUENCE [LARGE SCALE GENOMIC DNA]</scope>
    <source>
        <strain evidence="1 2">KUC8140</strain>
    </source>
</reference>
<dbReference type="AlphaFoldDB" id="A0A0H2REM3"/>
<evidence type="ECO:0000313" key="2">
    <source>
        <dbReference type="Proteomes" id="UP000053477"/>
    </source>
</evidence>
<protein>
    <submittedName>
        <fullName evidence="1">Uncharacterized protein</fullName>
    </submittedName>
</protein>
<dbReference type="InParanoid" id="A0A0H2REM3"/>
<dbReference type="Proteomes" id="UP000053477">
    <property type="component" value="Unassembled WGS sequence"/>
</dbReference>
<keyword evidence="2" id="KW-1185">Reference proteome</keyword>
<proteinExistence type="predicted"/>
<name>A0A0H2REM3_9AGAM</name>
<dbReference type="EMBL" id="KQ086038">
    <property type="protein sequence ID" value="KLO10007.1"/>
    <property type="molecule type" value="Genomic_DNA"/>
</dbReference>
<gene>
    <name evidence="1" type="ORF">SCHPADRAFT_538401</name>
</gene>
<accession>A0A0H2REM3</accession>